<sequence length="1026" mass="111983">MSAIPIHRPQQPGFAWLLALPVLVALLAFPTQAQTPPVDAEPGSAHFLVSDGRGLFSAFDQEALQYQTRDLRLHPTETTIPRAMAISPDGRHLAVVSGFRHYLTIIDRESWQVTKRFLLDQEGLAVGWSADSQRVFATTDDAWRVKAKLYHYRLSDTYPRKLDLDLDQPSRMVSSPDNRTLAIIDGASNGKVTLFDLESDTVSATVNVGHHPRSPVFSLDGSRLYIANHGSSTQPDTTISVIEVTDTPTVAAEIEVGDNPTSLALSPDGRWLALGVYKPWSSASKRRLLAFVDTQTHTLLPDHHQISSAPNTLAWTKGRLGLWAAFDGDVRRFDLELLDQDDEPRMVVQSYDAMLGRNGLALYRDQLQTPDAQYSAVMAPGKDKVFAFDIANLNTERALNVGNKPVAMVPGPDSRFVYVAVANTNDEAQNYIREIDLAFMRDIQERGFERAEGDPAWMPDGDTVWFTDSNRGIWSTKASNLCVTDVIPSATQFQDIAISPDGTTLAAVRMGSSRVSLYDLDTKAKITDITAGSQLSDVAYTEDGSRLIATSYAFNRVYQIDTTTNRVVLTATVGRNPDSVVVHQGFAYTTNYRGNSVSAVELGTRNRPITIDLGNRPATLHLNEATQQLFVLHANRTQISVIDLTRHELVTTLRLSRFSPKVAFSADGSLLAVPVTSPYQVAVFDTASLTQVATISVPNSPTAVCFSLDGEQVQVLSSTARTLMSFDLADGSQVGSIPVQAGARNLVVRPRLKRQPRLAFPDPGFKAYLVAHFDTDCDGELDQSEAEAVRVIRLPGSIEEPGTVAALTGIEAFSNLVALDCRNQALTTLPTLPQNLRELWCDGNQITTLPNLPEGLQLLSANQNDLAELPELPNGLLALMATHNRLETLPLETGLARLHILDLGHNPQLDLTGLVYPELWWLGLNGMELGAFPDLSGVPELRYLDLADNVIEALPSVDELPAELLIVLDRNPVAGTLCDSGDDVVVATNQGAYLPSCGFSKVIGRLEPADLAQFLIGSELKKGEDQ</sequence>
<dbReference type="InterPro" id="IPR011048">
    <property type="entry name" value="Haem_d1_sf"/>
</dbReference>
<dbReference type="Gene3D" id="2.130.10.10">
    <property type="entry name" value="YVTN repeat-like/Quinoprotein amine dehydrogenase"/>
    <property type="match status" value="4"/>
</dbReference>
<dbReference type="AlphaFoldDB" id="A0A8A4TF88"/>
<dbReference type="Proteomes" id="UP000663929">
    <property type="component" value="Chromosome"/>
</dbReference>
<dbReference type="RefSeq" id="WP_237378269.1">
    <property type="nucleotide sequence ID" value="NZ_CP071793.1"/>
</dbReference>
<evidence type="ECO:0000313" key="3">
    <source>
        <dbReference type="Proteomes" id="UP000663929"/>
    </source>
</evidence>
<dbReference type="PANTHER" id="PTHR47197:SF3">
    <property type="entry name" value="DIHYDRO-HEME D1 DEHYDROGENASE"/>
    <property type="match status" value="1"/>
</dbReference>
<dbReference type="EMBL" id="CP071793">
    <property type="protein sequence ID" value="QTD48616.1"/>
    <property type="molecule type" value="Genomic_DNA"/>
</dbReference>
<dbReference type="SUPFAM" id="SSF52058">
    <property type="entry name" value="L domain-like"/>
    <property type="match status" value="1"/>
</dbReference>
<dbReference type="InterPro" id="IPR011044">
    <property type="entry name" value="Quino_amine_DH_bsu"/>
</dbReference>
<gene>
    <name evidence="2" type="ORF">J3U87_23800</name>
</gene>
<protein>
    <submittedName>
        <fullName evidence="2">Uncharacterized protein</fullName>
    </submittedName>
</protein>
<evidence type="ECO:0000256" key="1">
    <source>
        <dbReference type="SAM" id="SignalP"/>
    </source>
</evidence>
<keyword evidence="1" id="KW-0732">Signal</keyword>
<reference evidence="2" key="1">
    <citation type="submission" date="2021-03" db="EMBL/GenBank/DDBJ databases">
        <title>Acanthopleuribacteraceae sp. M133.</title>
        <authorList>
            <person name="Wang G."/>
        </authorList>
    </citation>
    <scope>NUCLEOTIDE SEQUENCE</scope>
    <source>
        <strain evidence="2">M133</strain>
    </source>
</reference>
<dbReference type="SUPFAM" id="SSF50969">
    <property type="entry name" value="YVTN repeat-like/Quinoprotein amine dehydrogenase"/>
    <property type="match status" value="1"/>
</dbReference>
<dbReference type="SMART" id="SM00364">
    <property type="entry name" value="LRR_BAC"/>
    <property type="match status" value="4"/>
</dbReference>
<evidence type="ECO:0000313" key="2">
    <source>
        <dbReference type="EMBL" id="QTD48616.1"/>
    </source>
</evidence>
<feature type="chain" id="PRO_5035251427" evidence="1">
    <location>
        <begin position="34"/>
        <end position="1026"/>
    </location>
</feature>
<dbReference type="Gene3D" id="3.80.10.10">
    <property type="entry name" value="Ribonuclease Inhibitor"/>
    <property type="match status" value="1"/>
</dbReference>
<dbReference type="InterPro" id="IPR015943">
    <property type="entry name" value="WD40/YVTN_repeat-like_dom_sf"/>
</dbReference>
<dbReference type="PANTHER" id="PTHR47197">
    <property type="entry name" value="PROTEIN NIRF"/>
    <property type="match status" value="1"/>
</dbReference>
<dbReference type="InterPro" id="IPR051200">
    <property type="entry name" value="Host-pathogen_enzymatic-act"/>
</dbReference>
<keyword evidence="3" id="KW-1185">Reference proteome</keyword>
<name>A0A8A4TF88_SULCO</name>
<dbReference type="InterPro" id="IPR001611">
    <property type="entry name" value="Leu-rich_rpt"/>
</dbReference>
<accession>A0A8A4TF88</accession>
<organism evidence="2 3">
    <name type="scientific">Sulfidibacter corallicola</name>
    <dbReference type="NCBI Taxonomy" id="2818388"/>
    <lineage>
        <taxon>Bacteria</taxon>
        <taxon>Pseudomonadati</taxon>
        <taxon>Acidobacteriota</taxon>
        <taxon>Holophagae</taxon>
        <taxon>Acanthopleuribacterales</taxon>
        <taxon>Acanthopleuribacteraceae</taxon>
        <taxon>Sulfidibacter</taxon>
    </lineage>
</organism>
<feature type="signal peptide" evidence="1">
    <location>
        <begin position="1"/>
        <end position="33"/>
    </location>
</feature>
<dbReference type="PROSITE" id="PS51450">
    <property type="entry name" value="LRR"/>
    <property type="match status" value="2"/>
</dbReference>
<dbReference type="SUPFAM" id="SSF51004">
    <property type="entry name" value="C-terminal (heme d1) domain of cytochrome cd1-nitrite reductase"/>
    <property type="match status" value="1"/>
</dbReference>
<proteinExistence type="predicted"/>
<dbReference type="InterPro" id="IPR032675">
    <property type="entry name" value="LRR_dom_sf"/>
</dbReference>
<dbReference type="KEGG" id="scor:J3U87_23800"/>